<comment type="caution">
    <text evidence="1">The sequence shown here is derived from an EMBL/GenBank/DDBJ whole genome shotgun (WGS) entry which is preliminary data.</text>
</comment>
<dbReference type="RefSeq" id="WP_290206129.1">
    <property type="nucleotide sequence ID" value="NZ_JASDDK010000002.1"/>
</dbReference>
<dbReference type="Proteomes" id="UP001231197">
    <property type="component" value="Unassembled WGS sequence"/>
</dbReference>
<dbReference type="Pfam" id="PF08889">
    <property type="entry name" value="WbqC"/>
    <property type="match status" value="1"/>
</dbReference>
<sequence>MKNKKIAVMQPYFLPYLGYFQLINSVDEFVIYDNIQFTKRGWFHRNRILEGGKPKYITLPLKKDSDYLHVKDRFLADDFEKHKNKILARIQNAYCKAPYYDNVFPVIEKLMSYNSNNLFEFNLNSIRILCDVLKIDTKIRISSSIDIDHGLKSEKKVIALCKALEANHYINPEGGIQLYRKEDFEIYNISLSFLKFKPTLYQQNIPDFQSHLSIIDVLMFNSSDEVNEFLFKDYEIV</sequence>
<reference evidence="1 2" key="1">
    <citation type="journal article" date="2023" name="Int. J. Syst. Evol. Microbiol.">
        <title>Winogradskyella bathintestinalis sp. nov., isolated from the intestine of the deep-sea loosejaw dragonfish, Malacosteus niger.</title>
        <authorList>
            <person name="Uniacke-Lowe S."/>
            <person name="Johnson C.N."/>
            <person name="Stanton C."/>
            <person name="Hill C."/>
            <person name="Ross P."/>
        </authorList>
    </citation>
    <scope>NUCLEOTIDE SEQUENCE [LARGE SCALE GENOMIC DNA]</scope>
    <source>
        <strain evidence="1 2">APC 3343</strain>
    </source>
</reference>
<gene>
    <name evidence="1" type="ORF">QMA06_06865</name>
</gene>
<accession>A0ABT7ZTV8</accession>
<keyword evidence="2" id="KW-1185">Reference proteome</keyword>
<name>A0ABT7ZTV8_9FLAO</name>
<protein>
    <submittedName>
        <fullName evidence="1">WbqC family protein</fullName>
    </submittedName>
</protein>
<dbReference type="EMBL" id="JASDDK010000002">
    <property type="protein sequence ID" value="MDN3492435.1"/>
    <property type="molecule type" value="Genomic_DNA"/>
</dbReference>
<evidence type="ECO:0000313" key="1">
    <source>
        <dbReference type="EMBL" id="MDN3492435.1"/>
    </source>
</evidence>
<dbReference type="InterPro" id="IPR014985">
    <property type="entry name" value="WbqC"/>
</dbReference>
<evidence type="ECO:0000313" key="2">
    <source>
        <dbReference type="Proteomes" id="UP001231197"/>
    </source>
</evidence>
<proteinExistence type="predicted"/>
<organism evidence="1 2">
    <name type="scientific">Winogradskyella bathintestinalis</name>
    <dbReference type="NCBI Taxonomy" id="3035208"/>
    <lineage>
        <taxon>Bacteria</taxon>
        <taxon>Pseudomonadati</taxon>
        <taxon>Bacteroidota</taxon>
        <taxon>Flavobacteriia</taxon>
        <taxon>Flavobacteriales</taxon>
        <taxon>Flavobacteriaceae</taxon>
        <taxon>Winogradskyella</taxon>
    </lineage>
</organism>